<protein>
    <recommendedName>
        <fullName evidence="3">histidine kinase</fullName>
        <ecNumber evidence="3">2.7.13.3</ecNumber>
    </recommendedName>
</protein>
<keyword evidence="9" id="KW-0812">Transmembrane</keyword>
<keyword evidence="7" id="KW-0902">Two-component regulatory system</keyword>
<dbReference type="InterPro" id="IPR003661">
    <property type="entry name" value="HisK_dim/P_dom"/>
</dbReference>
<dbReference type="CDD" id="cd16922">
    <property type="entry name" value="HATPase_EvgS-ArcB-TorS-like"/>
    <property type="match status" value="1"/>
</dbReference>
<evidence type="ECO:0000313" key="16">
    <source>
        <dbReference type="Proteomes" id="UP000182517"/>
    </source>
</evidence>
<sequence>MRLKTQLLVWFGILVLLFIMIGAMNLLFFRNSTSTVEDLSRTRFEVDKQIQRATLIIGEIHTDVLESMVLGGPDREARLAELDAQALQFYGLMDQLSVALANRDETLRTLFNAFQAYYLVGKRVLRKTGAERLAAGEDTMRVFMRQKEELALTLNQAYTTYESDFDECILETHDSIVDLAQKSALLITFAILLSIIVTFTILKKFRNPLMSLMQAVENLKAGELGARAVIYAKDEIGALALAFNDMADRLHQRDQQLRSSEKKFRSIFENATDGIFQSTPEGKIILVNRALAKMLGFMSPEDFLQESENVVNYYAVPSERSRLLARLQKDGRVSVDTDLIRQDGSTIHVALKCHAIYAENGEIAYMEGMIVDLSHIEEARRLTLAKESAEAASSAKSEFLANMSHEIRTPLTVIQGMSDLLCDTKPTLEQQHFIQALQASSSHLITIVNSILDLTKVEEGCIELESIPFDLSELIQKVCKGFATLAHEKGLELIATIHPEVPLSLKGDPTRLGQVLYNLVGNAIKFTNEGHVILTVEVLTSATTLSVPGRPTLCFTVKDTGIGIAQEKLDLIFDSFSQADTSTTREYGGTGLGLTIARRFVQLMGGTITVDSAAGRGTSFLVTVSLEAPVSQEPSAHPLGRALVLEPCQMAAESLAITLSGQRFTPIIANDIEQAVALIQQTKDSSPFNLALVGGPDWKESVCQISNVMGRMSLYALVTTSDLQTSQEMVNSSGISGFLTKPVLPCDIRNLVSQDIRCNTSAAESEKDADPVGESESRHLHILLVEDDKSIRKIIEIYLRVPQCTLEIAENGAEAVERFKIEIFDLVIMDIQMPVMDGFQAAKGMRDFENNTQRPVTPIIALTANAFDEDREKCLASGFTSYLPKPIQRDRLLSIVRELAEKSSHYK</sequence>
<feature type="domain" description="Response regulatory" evidence="11">
    <location>
        <begin position="781"/>
        <end position="900"/>
    </location>
</feature>
<evidence type="ECO:0000256" key="2">
    <source>
        <dbReference type="ARBA" id="ARBA00004370"/>
    </source>
</evidence>
<dbReference type="PANTHER" id="PTHR45339:SF1">
    <property type="entry name" value="HYBRID SIGNAL TRANSDUCTION HISTIDINE KINASE J"/>
    <property type="match status" value="1"/>
</dbReference>
<organism evidence="15 16">
    <name type="scientific">Syntrophotalea acetylenivorans</name>
    <dbReference type="NCBI Taxonomy" id="1842532"/>
    <lineage>
        <taxon>Bacteria</taxon>
        <taxon>Pseudomonadati</taxon>
        <taxon>Thermodesulfobacteriota</taxon>
        <taxon>Desulfuromonadia</taxon>
        <taxon>Desulfuromonadales</taxon>
        <taxon>Syntrophotaleaceae</taxon>
        <taxon>Syntrophotalea</taxon>
    </lineage>
</organism>
<dbReference type="SMART" id="SM00387">
    <property type="entry name" value="HATPase_c"/>
    <property type="match status" value="1"/>
</dbReference>
<dbReference type="InterPro" id="IPR001789">
    <property type="entry name" value="Sig_transdc_resp-reg_receiver"/>
</dbReference>
<feature type="domain" description="Response regulatory" evidence="11">
    <location>
        <begin position="641"/>
        <end position="756"/>
    </location>
</feature>
<dbReference type="SUPFAM" id="SSF158472">
    <property type="entry name" value="HAMP domain-like"/>
    <property type="match status" value="1"/>
</dbReference>
<comment type="caution">
    <text evidence="8">Lacks conserved residue(s) required for the propagation of feature annotation.</text>
</comment>
<dbReference type="OrthoDB" id="5378360at2"/>
<dbReference type="NCBIfam" id="TIGR00229">
    <property type="entry name" value="sensory_box"/>
    <property type="match status" value="1"/>
</dbReference>
<dbReference type="Gene3D" id="3.30.565.10">
    <property type="entry name" value="Histidine kinase-like ATPase, C-terminal domain"/>
    <property type="match status" value="1"/>
</dbReference>
<keyword evidence="4 8" id="KW-0597">Phosphoprotein</keyword>
<dbReference type="PANTHER" id="PTHR45339">
    <property type="entry name" value="HYBRID SIGNAL TRANSDUCTION HISTIDINE KINASE J"/>
    <property type="match status" value="1"/>
</dbReference>
<dbReference type="GO" id="GO:0016020">
    <property type="term" value="C:membrane"/>
    <property type="evidence" value="ECO:0007669"/>
    <property type="project" value="UniProtKB-SubCell"/>
</dbReference>
<dbReference type="PROSITE" id="PS50109">
    <property type="entry name" value="HIS_KIN"/>
    <property type="match status" value="1"/>
</dbReference>
<dbReference type="EC" id="2.7.13.3" evidence="3"/>
<dbReference type="Gene3D" id="6.10.340.10">
    <property type="match status" value="1"/>
</dbReference>
<gene>
    <name evidence="15" type="ORF">A7E78_06890</name>
</gene>
<evidence type="ECO:0000313" key="15">
    <source>
        <dbReference type="EMBL" id="APG27584.1"/>
    </source>
</evidence>
<dbReference type="PROSITE" id="PS50885">
    <property type="entry name" value="HAMP"/>
    <property type="match status" value="1"/>
</dbReference>
<evidence type="ECO:0000259" key="11">
    <source>
        <dbReference type="PROSITE" id="PS50110"/>
    </source>
</evidence>
<dbReference type="SUPFAM" id="SSF52172">
    <property type="entry name" value="CheY-like"/>
    <property type="match status" value="2"/>
</dbReference>
<evidence type="ECO:0000256" key="7">
    <source>
        <dbReference type="ARBA" id="ARBA00023012"/>
    </source>
</evidence>
<dbReference type="CDD" id="cd17546">
    <property type="entry name" value="REC_hyHK_CKI1_RcsC-like"/>
    <property type="match status" value="1"/>
</dbReference>
<dbReference type="InterPro" id="IPR000700">
    <property type="entry name" value="PAS-assoc_C"/>
</dbReference>
<evidence type="ECO:0000256" key="3">
    <source>
        <dbReference type="ARBA" id="ARBA00012438"/>
    </source>
</evidence>
<feature type="transmembrane region" description="Helical" evidence="9">
    <location>
        <begin position="7"/>
        <end position="29"/>
    </location>
</feature>
<evidence type="ECO:0000256" key="5">
    <source>
        <dbReference type="ARBA" id="ARBA00022679"/>
    </source>
</evidence>
<keyword evidence="9" id="KW-1133">Transmembrane helix</keyword>
<dbReference type="InterPro" id="IPR003660">
    <property type="entry name" value="HAMP_dom"/>
</dbReference>
<dbReference type="InterPro" id="IPR004358">
    <property type="entry name" value="Sig_transdc_His_kin-like_C"/>
</dbReference>
<dbReference type="SMART" id="SM00304">
    <property type="entry name" value="HAMP"/>
    <property type="match status" value="1"/>
</dbReference>
<dbReference type="KEGG" id="pef:A7E78_06890"/>
<evidence type="ECO:0000256" key="4">
    <source>
        <dbReference type="ARBA" id="ARBA00022553"/>
    </source>
</evidence>
<dbReference type="CDD" id="cd00082">
    <property type="entry name" value="HisKA"/>
    <property type="match status" value="1"/>
</dbReference>
<keyword evidence="6" id="KW-0418">Kinase</keyword>
<dbReference type="AlphaFoldDB" id="A0A1L3GNT5"/>
<dbReference type="InterPro" id="IPR036890">
    <property type="entry name" value="HATPase_C_sf"/>
</dbReference>
<evidence type="ECO:0000256" key="6">
    <source>
        <dbReference type="ARBA" id="ARBA00022777"/>
    </source>
</evidence>
<dbReference type="Pfam" id="PF00672">
    <property type="entry name" value="HAMP"/>
    <property type="match status" value="1"/>
</dbReference>
<dbReference type="STRING" id="1842532.A7E78_06890"/>
<dbReference type="PROSITE" id="PS50110">
    <property type="entry name" value="RESPONSE_REGULATORY"/>
    <property type="match status" value="2"/>
</dbReference>
<dbReference type="SUPFAM" id="SSF47384">
    <property type="entry name" value="Homodimeric domain of signal transducing histidine kinase"/>
    <property type="match status" value="1"/>
</dbReference>
<dbReference type="Pfam" id="PF00512">
    <property type="entry name" value="HisKA"/>
    <property type="match status" value="1"/>
</dbReference>
<dbReference type="PROSITE" id="PS50113">
    <property type="entry name" value="PAC"/>
    <property type="match status" value="1"/>
</dbReference>
<evidence type="ECO:0000259" key="13">
    <source>
        <dbReference type="PROSITE" id="PS50113"/>
    </source>
</evidence>
<dbReference type="Proteomes" id="UP000182517">
    <property type="component" value="Chromosome"/>
</dbReference>
<dbReference type="InterPro" id="IPR000014">
    <property type="entry name" value="PAS"/>
</dbReference>
<dbReference type="Gene3D" id="3.30.450.20">
    <property type="entry name" value="PAS domain"/>
    <property type="match status" value="1"/>
</dbReference>
<dbReference type="InterPro" id="IPR035965">
    <property type="entry name" value="PAS-like_dom_sf"/>
</dbReference>
<feature type="modified residue" description="4-aspartylphosphate" evidence="8">
    <location>
        <position position="830"/>
    </location>
</feature>
<dbReference type="RefSeq" id="WP_072283548.1">
    <property type="nucleotide sequence ID" value="NZ_CP015519.1"/>
</dbReference>
<dbReference type="CDD" id="cd06225">
    <property type="entry name" value="HAMP"/>
    <property type="match status" value="1"/>
</dbReference>
<dbReference type="PROSITE" id="PS50112">
    <property type="entry name" value="PAS"/>
    <property type="match status" value="1"/>
</dbReference>
<dbReference type="GO" id="GO:0000155">
    <property type="term" value="F:phosphorelay sensor kinase activity"/>
    <property type="evidence" value="ECO:0007669"/>
    <property type="project" value="InterPro"/>
</dbReference>
<dbReference type="Gene3D" id="1.10.287.130">
    <property type="match status" value="1"/>
</dbReference>
<dbReference type="Pfam" id="PF02518">
    <property type="entry name" value="HATPase_c"/>
    <property type="match status" value="1"/>
</dbReference>
<keyword evidence="16" id="KW-1185">Reference proteome</keyword>
<dbReference type="Pfam" id="PF13426">
    <property type="entry name" value="PAS_9"/>
    <property type="match status" value="1"/>
</dbReference>
<keyword evidence="5" id="KW-0808">Transferase</keyword>
<accession>A0A1L3GNT5</accession>
<evidence type="ECO:0000259" key="12">
    <source>
        <dbReference type="PROSITE" id="PS50112"/>
    </source>
</evidence>
<proteinExistence type="predicted"/>
<dbReference type="FunFam" id="3.30.565.10:FF:000010">
    <property type="entry name" value="Sensor histidine kinase RcsC"/>
    <property type="match status" value="1"/>
</dbReference>
<dbReference type="SMART" id="SM00388">
    <property type="entry name" value="HisKA"/>
    <property type="match status" value="1"/>
</dbReference>
<dbReference type="InterPro" id="IPR036097">
    <property type="entry name" value="HisK_dim/P_sf"/>
</dbReference>
<evidence type="ECO:0000259" key="10">
    <source>
        <dbReference type="PROSITE" id="PS50109"/>
    </source>
</evidence>
<comment type="catalytic activity">
    <reaction evidence="1">
        <text>ATP + protein L-histidine = ADP + protein N-phospho-L-histidine.</text>
        <dbReference type="EC" id="2.7.13.3"/>
    </reaction>
</comment>
<dbReference type="InterPro" id="IPR011006">
    <property type="entry name" value="CheY-like_superfamily"/>
</dbReference>
<dbReference type="PRINTS" id="PR00344">
    <property type="entry name" value="BCTRLSENSOR"/>
</dbReference>
<dbReference type="SMART" id="SM00448">
    <property type="entry name" value="REC"/>
    <property type="match status" value="1"/>
</dbReference>
<dbReference type="CDD" id="cd00130">
    <property type="entry name" value="PAS"/>
    <property type="match status" value="1"/>
</dbReference>
<feature type="transmembrane region" description="Helical" evidence="9">
    <location>
        <begin position="184"/>
        <end position="202"/>
    </location>
</feature>
<dbReference type="EMBL" id="CP015519">
    <property type="protein sequence ID" value="APG27584.1"/>
    <property type="molecule type" value="Genomic_DNA"/>
</dbReference>
<feature type="domain" description="HAMP" evidence="14">
    <location>
        <begin position="203"/>
        <end position="255"/>
    </location>
</feature>
<name>A0A1L3GNT5_9BACT</name>
<evidence type="ECO:0000256" key="8">
    <source>
        <dbReference type="PROSITE-ProRule" id="PRU00169"/>
    </source>
</evidence>
<evidence type="ECO:0000256" key="1">
    <source>
        <dbReference type="ARBA" id="ARBA00000085"/>
    </source>
</evidence>
<dbReference type="SUPFAM" id="SSF55874">
    <property type="entry name" value="ATPase domain of HSP90 chaperone/DNA topoisomerase II/histidine kinase"/>
    <property type="match status" value="1"/>
</dbReference>
<feature type="domain" description="Histidine kinase" evidence="10">
    <location>
        <begin position="402"/>
        <end position="628"/>
    </location>
</feature>
<dbReference type="SUPFAM" id="SSF55785">
    <property type="entry name" value="PYP-like sensor domain (PAS domain)"/>
    <property type="match status" value="1"/>
</dbReference>
<evidence type="ECO:0000256" key="9">
    <source>
        <dbReference type="SAM" id="Phobius"/>
    </source>
</evidence>
<dbReference type="Pfam" id="PF00072">
    <property type="entry name" value="Response_reg"/>
    <property type="match status" value="1"/>
</dbReference>
<dbReference type="InterPro" id="IPR005467">
    <property type="entry name" value="His_kinase_dom"/>
</dbReference>
<dbReference type="Gene3D" id="3.40.50.2300">
    <property type="match status" value="1"/>
</dbReference>
<comment type="subcellular location">
    <subcellularLocation>
        <location evidence="2">Membrane</location>
    </subcellularLocation>
</comment>
<dbReference type="InterPro" id="IPR003594">
    <property type="entry name" value="HATPase_dom"/>
</dbReference>
<dbReference type="SMART" id="SM00091">
    <property type="entry name" value="PAS"/>
    <property type="match status" value="1"/>
</dbReference>
<keyword evidence="9" id="KW-0472">Membrane</keyword>
<feature type="domain" description="PAS" evidence="12">
    <location>
        <begin position="260"/>
        <end position="301"/>
    </location>
</feature>
<reference evidence="15 16" key="1">
    <citation type="journal article" date="2017" name="Genome Announc.">
        <title>Complete Genome Sequences of Two Acetylene-Fermenting Pelobacter acetylenicus Strains.</title>
        <authorList>
            <person name="Sutton J.M."/>
            <person name="Baesman S.M."/>
            <person name="Fierst J.L."/>
            <person name="Poret-Peterson A.T."/>
            <person name="Oremland R.S."/>
            <person name="Dunlap D.S."/>
            <person name="Akob D.M."/>
        </authorList>
    </citation>
    <scope>NUCLEOTIDE SEQUENCE [LARGE SCALE GENOMIC DNA]</scope>
    <source>
        <strain evidence="15 16">SFB93</strain>
    </source>
</reference>
<feature type="domain" description="PAC" evidence="13">
    <location>
        <begin position="333"/>
        <end position="385"/>
    </location>
</feature>
<evidence type="ECO:0000259" key="14">
    <source>
        <dbReference type="PROSITE" id="PS50885"/>
    </source>
</evidence>